<dbReference type="PANTHER" id="PTHR46791">
    <property type="entry name" value="EXPRESSED PROTEIN"/>
    <property type="match status" value="1"/>
</dbReference>
<feature type="domain" description="Integrase catalytic" evidence="3">
    <location>
        <begin position="248"/>
        <end position="353"/>
    </location>
</feature>
<evidence type="ECO:0000259" key="3">
    <source>
        <dbReference type="PROSITE" id="PS50994"/>
    </source>
</evidence>
<dbReference type="InterPro" id="IPR036397">
    <property type="entry name" value="RNaseH_sf"/>
</dbReference>
<dbReference type="VEuPathDB" id="FungiDB:PC9H_008825"/>
<name>A0A8H6ZTD4_PLEOS</name>
<dbReference type="InterPro" id="IPR058913">
    <property type="entry name" value="Integrase_dom_put"/>
</dbReference>
<dbReference type="Pfam" id="PF24764">
    <property type="entry name" value="rva_4"/>
    <property type="match status" value="1"/>
</dbReference>
<keyword evidence="5" id="KW-1185">Reference proteome</keyword>
<feature type="region of interest" description="Disordered" evidence="2">
    <location>
        <begin position="543"/>
        <end position="575"/>
    </location>
</feature>
<dbReference type="SUPFAM" id="SSF53098">
    <property type="entry name" value="Ribonuclease H-like"/>
    <property type="match status" value="1"/>
</dbReference>
<feature type="region of interest" description="Disordered" evidence="2">
    <location>
        <begin position="1392"/>
        <end position="1425"/>
    </location>
</feature>
<evidence type="ECO:0000313" key="4">
    <source>
        <dbReference type="EMBL" id="KAF7426456.1"/>
    </source>
</evidence>
<dbReference type="GO" id="GO:0005634">
    <property type="term" value="C:nucleus"/>
    <property type="evidence" value="ECO:0007669"/>
    <property type="project" value="UniProtKB-ARBA"/>
</dbReference>
<keyword evidence="1" id="KW-0694">RNA-binding</keyword>
<feature type="compositionally biased region" description="Low complexity" evidence="2">
    <location>
        <begin position="562"/>
        <end position="575"/>
    </location>
</feature>
<proteinExistence type="predicted"/>
<evidence type="ECO:0000313" key="5">
    <source>
        <dbReference type="Proteomes" id="UP000623687"/>
    </source>
</evidence>
<evidence type="ECO:0000256" key="1">
    <source>
        <dbReference type="ARBA" id="ARBA00022884"/>
    </source>
</evidence>
<evidence type="ECO:0000256" key="2">
    <source>
        <dbReference type="SAM" id="MobiDB-lite"/>
    </source>
</evidence>
<dbReference type="EMBL" id="JACETU010000006">
    <property type="protein sequence ID" value="KAF7426456.1"/>
    <property type="molecule type" value="Genomic_DNA"/>
</dbReference>
<accession>A0A8H6ZTD4</accession>
<dbReference type="Proteomes" id="UP000623687">
    <property type="component" value="Unassembled WGS sequence"/>
</dbReference>
<sequence length="1425" mass="157067">MDGELPIPMPVETIRLAFEELKRAVTVDLNTQRGDAARLDERKRHCLRLLHLLNQHTHLFLAEERGIISSSIEDMVAHLEDASHRSADLADKPFFATTSTVRTGRRGRPRIEIDPGLLAVAFELRGPSHLATTFNVHPRTIRRRVLEQGLAEPGEPVYVDYEQPDGSIARVYRSSTGAVSAIDDEELDGIVLYILDAFPGFGRRMIDGHLKFLGHHIPRSRIQASYARVHGAPASGFGPRRIERRVYNVPGPNSLWHHDGQHGLIQWKFVIHAFVDGFSRFVVGIQVSSNNTARTVLDVFIDAIEVHGIPSRVRADYGTENVLVAALMEALKGVERGSYIWGRSVHNVRIERLWRDVTLGFGQKWKAFFQALEVHDGLNHNLNGHIWLLHHLFSDALNADALAWAEAWNTHILSVRGERQRSPKDMFVFGMMDNGMRGLGDGDGPSVDDVELSAEEIAEFGIDWTDIDDTVIHAHHNSNNPADELGENPFLTHQPQHLSHVPVEEPHRSSASMVSTNPSNPPSAPQSQVSELISGPIASAWEPLTSQPLAPGTTNDRRHSHAAASRTRATAAAFSTPASSLRVSVPRAGPSHRMYPSSQAGTIREFQQGQRTTTTTTASTSRLPETHKFLILLLPYGYKQPVLIKKQPKGVTALDDSNIRLPELRLTSPSTNSHVFIDTLSHFHLALEITITAKSNEPVWQVIHRELVQHAINRHLTFPGFILSPDTNRYVESPFALLQLGYQNQQGQKINECKLPGYDITLSKLIKTSKQKHPDRDLRVIFYAGRSLMRGPALPGAEDPHPCFVLRIIHRLREKGALPPVDKDDDDFIAAACVRGCPGYRATSVSSTSSVQEYRQPIASSSSFNSRQTGTSSSSSWSLFDPASDDDADVDADNEFSADGFLSMDAISDTSMPPTPISAVPEALPMSSVHRGEAFHTLFDAAAGSSSQLAPALDEPSTLRRSTRHRLLANVINVDSSDSDSAAHVRPTIDTRSAAILHSTPLAWQASILRTMRSSHPEAVTAIHINAPTEKDAAQALINCLVAHHSGIPISTLVFSEGVEVAVFSFDALPHGICHFQVGSGVGNGVEHAVLRSAIKMIVDDPCYWQNHDGFALWALRPNPEHTTLARQARAKAHGTLCALHMISMAALPCPISPFLILLTIQDFSTLIDTTFIKKIHSEIADTLLAWPMDPSTPIDITNREEYNRLRPVVMSYLNASSLAFLSDASEEERQNWTLIIYAKCLLAGPNEHIKALPEISAFAEGFNLRISPYMRLNDTFGNAQTTKSLLVLMDARQLHSPTQLIDKLHVIDNPQDEAIGAVFHSHFARYLRGVGHPMPEDPLTDFVSDAGRRAEAENPIYRAQQFLQVSTGSDIVPTDANWAIEMRFVCAIPRRATPPRGGASSSEDSGNSDGVPSNTMIQLQRSST</sequence>
<dbReference type="RefSeq" id="XP_036629760.1">
    <property type="nucleotide sequence ID" value="XM_036778332.1"/>
</dbReference>
<dbReference type="GeneID" id="59378643"/>
<dbReference type="OrthoDB" id="3353107at2759"/>
<dbReference type="InterPro" id="IPR001584">
    <property type="entry name" value="Integrase_cat-core"/>
</dbReference>
<reference evidence="4" key="1">
    <citation type="submission" date="2019-07" db="EMBL/GenBank/DDBJ databases">
        <authorList>
            <person name="Palmer J.M."/>
        </authorList>
    </citation>
    <scope>NUCLEOTIDE SEQUENCE</scope>
    <source>
        <strain evidence="4">PC9</strain>
    </source>
</reference>
<dbReference type="Gene3D" id="3.30.420.10">
    <property type="entry name" value="Ribonuclease H-like superfamily/Ribonuclease H"/>
    <property type="match status" value="1"/>
</dbReference>
<dbReference type="GO" id="GO:0003723">
    <property type="term" value="F:RNA binding"/>
    <property type="evidence" value="ECO:0007669"/>
    <property type="project" value="UniProtKB-KW"/>
</dbReference>
<dbReference type="PROSITE" id="PS50994">
    <property type="entry name" value="INTEGRASE"/>
    <property type="match status" value="1"/>
</dbReference>
<dbReference type="InterPro" id="IPR012337">
    <property type="entry name" value="RNaseH-like_sf"/>
</dbReference>
<feature type="region of interest" description="Disordered" evidence="2">
    <location>
        <begin position="497"/>
        <end position="529"/>
    </location>
</feature>
<dbReference type="PANTHER" id="PTHR46791:SF5">
    <property type="entry name" value="CLR5 DOMAIN-CONTAINING PROTEIN-RELATED"/>
    <property type="match status" value="1"/>
</dbReference>
<comment type="caution">
    <text evidence="4">The sequence shown here is derived from an EMBL/GenBank/DDBJ whole genome shotgun (WGS) entry which is preliminary data.</text>
</comment>
<organism evidence="4 5">
    <name type="scientific">Pleurotus ostreatus</name>
    <name type="common">Oyster mushroom</name>
    <name type="synonym">White-rot fungus</name>
    <dbReference type="NCBI Taxonomy" id="5322"/>
    <lineage>
        <taxon>Eukaryota</taxon>
        <taxon>Fungi</taxon>
        <taxon>Dikarya</taxon>
        <taxon>Basidiomycota</taxon>
        <taxon>Agaricomycotina</taxon>
        <taxon>Agaricomycetes</taxon>
        <taxon>Agaricomycetidae</taxon>
        <taxon>Agaricales</taxon>
        <taxon>Pleurotineae</taxon>
        <taxon>Pleurotaceae</taxon>
        <taxon>Pleurotus</taxon>
    </lineage>
</organism>
<feature type="region of interest" description="Disordered" evidence="2">
    <location>
        <begin position="859"/>
        <end position="882"/>
    </location>
</feature>
<feature type="compositionally biased region" description="Polar residues" evidence="2">
    <location>
        <begin position="1400"/>
        <end position="1425"/>
    </location>
</feature>
<dbReference type="GO" id="GO:0015074">
    <property type="term" value="P:DNA integration"/>
    <property type="evidence" value="ECO:0007669"/>
    <property type="project" value="InterPro"/>
</dbReference>
<feature type="compositionally biased region" description="Low complexity" evidence="2">
    <location>
        <begin position="860"/>
        <end position="882"/>
    </location>
</feature>
<gene>
    <name evidence="4" type="ORF">PC9H_008825</name>
</gene>
<feature type="compositionally biased region" description="Polar residues" evidence="2">
    <location>
        <begin position="544"/>
        <end position="554"/>
    </location>
</feature>
<protein>
    <recommendedName>
        <fullName evidence="3">Integrase catalytic domain-containing protein</fullName>
    </recommendedName>
</protein>